<dbReference type="CDD" id="cd12307">
    <property type="entry name" value="RRM_NIFK_like"/>
    <property type="match status" value="1"/>
</dbReference>
<dbReference type="InterPro" id="IPR012677">
    <property type="entry name" value="Nucleotide-bd_a/b_plait_sf"/>
</dbReference>
<feature type="region of interest" description="Disordered" evidence="5">
    <location>
        <begin position="409"/>
        <end position="466"/>
    </location>
</feature>
<dbReference type="Gene3D" id="3.30.70.330">
    <property type="match status" value="1"/>
</dbReference>
<comment type="subcellular location">
    <subcellularLocation>
        <location evidence="1">Nucleus</location>
        <location evidence="1">Nucleolus</location>
    </subcellularLocation>
</comment>
<dbReference type="Proteomes" id="UP000019374">
    <property type="component" value="Unassembled WGS sequence"/>
</dbReference>
<evidence type="ECO:0000313" key="8">
    <source>
        <dbReference type="Proteomes" id="UP000019374"/>
    </source>
</evidence>
<dbReference type="InterPro" id="IPR000504">
    <property type="entry name" value="RRM_dom"/>
</dbReference>
<dbReference type="Pfam" id="PF00076">
    <property type="entry name" value="RRM_1"/>
    <property type="match status" value="1"/>
</dbReference>
<feature type="domain" description="RRM" evidence="6">
    <location>
        <begin position="247"/>
        <end position="325"/>
    </location>
</feature>
<name>T5AC97_OPHSC</name>
<dbReference type="SMART" id="SM00360">
    <property type="entry name" value="RRM"/>
    <property type="match status" value="1"/>
</dbReference>
<sequence length="466" mass="50581">MAPELRKRKGNRHGLTEEPGTNCQGPGKGIQASDDTSPVSSKKQRSTKPTSTRAKPTDKPSRAVKVDKAEKPSNADKTTEIDNVEKPPKAASKTKTGKEDKPSKADKVEKPPKAATKTKTGKEETKADKTEKPSKANKTEKPSKADKTEKSSKADKTEKPPKADKTKRPTKPAVAVEKVEPVSAETAPDSEEQEDDGVLLLADELDSGEEDAAGETALFKPGQDVGKIPTISGDLLKASKPLTGERGVIYIGRIPHGFYEYEMRQYLSQFGPVSRIRLSRNRKTGASKHFAFVEFESESTAEIVTKTMDNYLLFGHILKVKMVPKSQLHEELFKGANRRFKKVPWNKMAGLKLAKPRSQSAWEAKVEKERANRAQRADKLKAIGYEFEAPDLKDVPAAVPAEDVVNKVEAIEAAPAGEGGGDEAEGASAHEAEETPEAEAETTKAPKAKAPKKKGTKSGKVQKTKA</sequence>
<dbReference type="EMBL" id="KE653330">
    <property type="protein sequence ID" value="EQK99457.1"/>
    <property type="molecule type" value="Genomic_DNA"/>
</dbReference>
<protein>
    <submittedName>
        <fullName evidence="7">Ribosomal biogenesis protein Gar2</fullName>
    </submittedName>
</protein>
<dbReference type="OrthoDB" id="21467at2759"/>
<dbReference type="SUPFAM" id="SSF54928">
    <property type="entry name" value="RNA-binding domain, RBD"/>
    <property type="match status" value="1"/>
</dbReference>
<feature type="compositionally biased region" description="Basic residues" evidence="5">
    <location>
        <begin position="1"/>
        <end position="12"/>
    </location>
</feature>
<evidence type="ECO:0000259" key="6">
    <source>
        <dbReference type="PROSITE" id="PS50102"/>
    </source>
</evidence>
<evidence type="ECO:0000256" key="2">
    <source>
        <dbReference type="ARBA" id="ARBA00022884"/>
    </source>
</evidence>
<feature type="compositionally biased region" description="Basic residues" evidence="5">
    <location>
        <begin position="446"/>
        <end position="466"/>
    </location>
</feature>
<feature type="compositionally biased region" description="Basic and acidic residues" evidence="5">
    <location>
        <begin position="96"/>
        <end position="112"/>
    </location>
</feature>
<feature type="compositionally biased region" description="Polar residues" evidence="5">
    <location>
        <begin position="33"/>
        <end position="54"/>
    </location>
</feature>
<feature type="region of interest" description="Disordered" evidence="5">
    <location>
        <begin position="1"/>
        <end position="196"/>
    </location>
</feature>
<keyword evidence="2 4" id="KW-0694">RNA-binding</keyword>
<keyword evidence="3" id="KW-0539">Nucleus</keyword>
<proteinExistence type="predicted"/>
<feature type="compositionally biased region" description="Basic and acidic residues" evidence="5">
    <location>
        <begin position="55"/>
        <end position="88"/>
    </location>
</feature>
<dbReference type="InterPro" id="IPR035979">
    <property type="entry name" value="RBD_domain_sf"/>
</dbReference>
<evidence type="ECO:0000256" key="3">
    <source>
        <dbReference type="ARBA" id="ARBA00023242"/>
    </source>
</evidence>
<evidence type="ECO:0000313" key="7">
    <source>
        <dbReference type="EMBL" id="EQK99457.1"/>
    </source>
</evidence>
<dbReference type="AlphaFoldDB" id="T5AC97"/>
<organism evidence="7 8">
    <name type="scientific">Ophiocordyceps sinensis (strain Co18 / CGMCC 3.14243)</name>
    <name type="common">Yarsagumba caterpillar fungus</name>
    <name type="synonym">Hirsutella sinensis</name>
    <dbReference type="NCBI Taxonomy" id="911162"/>
    <lineage>
        <taxon>Eukaryota</taxon>
        <taxon>Fungi</taxon>
        <taxon>Dikarya</taxon>
        <taxon>Ascomycota</taxon>
        <taxon>Pezizomycotina</taxon>
        <taxon>Sordariomycetes</taxon>
        <taxon>Hypocreomycetidae</taxon>
        <taxon>Hypocreales</taxon>
        <taxon>Ophiocordycipitaceae</taxon>
        <taxon>Ophiocordyceps</taxon>
    </lineage>
</organism>
<evidence type="ECO:0000256" key="4">
    <source>
        <dbReference type="PROSITE-ProRule" id="PRU00176"/>
    </source>
</evidence>
<dbReference type="PROSITE" id="PS50102">
    <property type="entry name" value="RRM"/>
    <property type="match status" value="1"/>
</dbReference>
<evidence type="ECO:0000256" key="1">
    <source>
        <dbReference type="ARBA" id="ARBA00004604"/>
    </source>
</evidence>
<reference evidence="7 8" key="1">
    <citation type="journal article" date="2013" name="Chin. Sci. Bull.">
        <title>Genome survey uncovers the secrets of sex and lifestyle in caterpillar fungus.</title>
        <authorList>
            <person name="Hu X."/>
            <person name="Zhang Y."/>
            <person name="Xiao G."/>
            <person name="Zheng P."/>
            <person name="Xia Y."/>
            <person name="Zhang X."/>
            <person name="St Leger R.J."/>
            <person name="Liu X."/>
            <person name="Wang C."/>
        </authorList>
    </citation>
    <scope>NUCLEOTIDE SEQUENCE [LARGE SCALE GENOMIC DNA]</scope>
    <source>
        <strain evidence="8">Co18 / CGMCC 3.14243</strain>
        <tissue evidence="7">Fruit-body</tissue>
    </source>
</reference>
<accession>T5AC97</accession>
<evidence type="ECO:0000256" key="5">
    <source>
        <dbReference type="SAM" id="MobiDB-lite"/>
    </source>
</evidence>
<feature type="compositionally biased region" description="Basic and acidic residues" evidence="5">
    <location>
        <begin position="120"/>
        <end position="167"/>
    </location>
</feature>
<dbReference type="GO" id="GO:0005730">
    <property type="term" value="C:nucleolus"/>
    <property type="evidence" value="ECO:0007669"/>
    <property type="project" value="UniProtKB-SubCell"/>
</dbReference>
<gene>
    <name evidence="7" type="ORF">OCS_04826</name>
</gene>
<dbReference type="eggNOG" id="KOG4208">
    <property type="taxonomic scope" value="Eukaryota"/>
</dbReference>
<dbReference type="HOGENOM" id="CLU_025741_5_0_1"/>
<dbReference type="GO" id="GO:0003723">
    <property type="term" value="F:RNA binding"/>
    <property type="evidence" value="ECO:0007669"/>
    <property type="project" value="UniProtKB-UniRule"/>
</dbReference>
<dbReference type="PANTHER" id="PTHR46754">
    <property type="entry name" value="MKI67 FHA DOMAIN-INTERACTING NUCLEOLAR PHOSPHOPROTEIN"/>
    <property type="match status" value="1"/>
</dbReference>